<sequence length="288" mass="31205">MAENVYTGSGLVKQQDDNCCGANTGCIVPRIYDPEKIKAECIFVEKVYDSVVLKDEFDQVATFTLKRKVKPNFKIKSVTVTCTTKPKGDSSGTTITILTNSINGMPVPTPTPTGPGGVEQIPLDFIDTSECDALDRGTPIILDETLIITGEVLITITLTLIRPNGKELVITESVAVTIDDIEKRKFAKLCMPSTCAAMKPSLAEFCGILCDFILPLGLNSITIDEQGNITVNGIVVLCVTCEKKVKVPVQLCVLSTGFCEYPEQGGLCVEYPNLFPDQVNVQIIEKDS</sequence>
<keyword evidence="2" id="KW-1185">Reference proteome</keyword>
<protein>
    <submittedName>
        <fullName evidence="1">Uncharacterized protein</fullName>
    </submittedName>
</protein>
<accession>A0A1M6MF69</accession>
<name>A0A1M6MF69_9FIRM</name>
<dbReference type="EMBL" id="FRAJ01000004">
    <property type="protein sequence ID" value="SHJ81996.1"/>
    <property type="molecule type" value="Genomic_DNA"/>
</dbReference>
<evidence type="ECO:0000313" key="1">
    <source>
        <dbReference type="EMBL" id="SHJ81996.1"/>
    </source>
</evidence>
<organism evidence="1 2">
    <name type="scientific">Caminicella sporogenes DSM 14501</name>
    <dbReference type="NCBI Taxonomy" id="1121266"/>
    <lineage>
        <taxon>Bacteria</taxon>
        <taxon>Bacillati</taxon>
        <taxon>Bacillota</taxon>
        <taxon>Clostridia</taxon>
        <taxon>Peptostreptococcales</taxon>
        <taxon>Caminicellaceae</taxon>
        <taxon>Caminicella</taxon>
    </lineage>
</organism>
<proteinExistence type="predicted"/>
<reference evidence="1 2" key="1">
    <citation type="submission" date="2016-11" db="EMBL/GenBank/DDBJ databases">
        <authorList>
            <person name="Jaros S."/>
            <person name="Januszkiewicz K."/>
            <person name="Wedrychowicz H."/>
        </authorList>
    </citation>
    <scope>NUCLEOTIDE SEQUENCE [LARGE SCALE GENOMIC DNA]</scope>
    <source>
        <strain evidence="1 2">DSM 14501</strain>
    </source>
</reference>
<dbReference type="AlphaFoldDB" id="A0A1M6MF69"/>
<dbReference type="RefSeq" id="WP_072965824.1">
    <property type="nucleotide sequence ID" value="NZ_FRAJ01000004.1"/>
</dbReference>
<dbReference type="Proteomes" id="UP000184082">
    <property type="component" value="Unassembled WGS sequence"/>
</dbReference>
<evidence type="ECO:0000313" key="2">
    <source>
        <dbReference type="Proteomes" id="UP000184082"/>
    </source>
</evidence>
<gene>
    <name evidence="1" type="ORF">SAMN02745883_00514</name>
</gene>